<feature type="domain" description="MacB-like periplasmic core" evidence="8">
    <location>
        <begin position="24"/>
        <end position="229"/>
    </location>
</feature>
<feature type="transmembrane region" description="Helical" evidence="6">
    <location>
        <begin position="257"/>
        <end position="283"/>
    </location>
</feature>
<dbReference type="Pfam" id="PF02687">
    <property type="entry name" value="FtsX"/>
    <property type="match status" value="1"/>
</dbReference>
<keyword evidence="4 6" id="KW-1133">Transmembrane helix</keyword>
<keyword evidence="5 6" id="KW-0472">Membrane</keyword>
<evidence type="ECO:0000259" key="8">
    <source>
        <dbReference type="Pfam" id="PF12704"/>
    </source>
</evidence>
<evidence type="ECO:0000256" key="4">
    <source>
        <dbReference type="ARBA" id="ARBA00022989"/>
    </source>
</evidence>
<gene>
    <name evidence="9" type="ORF">IV454_25105</name>
</gene>
<keyword evidence="10" id="KW-1185">Reference proteome</keyword>
<feature type="domain" description="ABC3 transporter permease C-terminal" evidence="7">
    <location>
        <begin position="267"/>
        <end position="376"/>
    </location>
</feature>
<dbReference type="InterPro" id="IPR051125">
    <property type="entry name" value="ABC-4/HrtB_transporter"/>
</dbReference>
<name>A0AA48WC32_9BURK</name>
<evidence type="ECO:0000259" key="7">
    <source>
        <dbReference type="Pfam" id="PF02687"/>
    </source>
</evidence>
<comment type="subcellular location">
    <subcellularLocation>
        <location evidence="1">Cell membrane</location>
        <topology evidence="1">Multi-pass membrane protein</topology>
    </subcellularLocation>
</comment>
<dbReference type="InterPro" id="IPR025857">
    <property type="entry name" value="MacB_PCD"/>
</dbReference>
<dbReference type="EMBL" id="CP065053">
    <property type="protein sequence ID" value="QPI48759.1"/>
    <property type="molecule type" value="Genomic_DNA"/>
</dbReference>
<evidence type="ECO:0000256" key="1">
    <source>
        <dbReference type="ARBA" id="ARBA00004651"/>
    </source>
</evidence>
<proteinExistence type="predicted"/>
<dbReference type="Pfam" id="PF12704">
    <property type="entry name" value="MacB_PCD"/>
    <property type="match status" value="1"/>
</dbReference>
<dbReference type="Proteomes" id="UP000662888">
    <property type="component" value="Chromosome"/>
</dbReference>
<reference evidence="9 10" key="1">
    <citation type="submission" date="2020-11" db="EMBL/GenBank/DDBJ databases">
        <authorList>
            <person name="Sun Q."/>
        </authorList>
    </citation>
    <scope>NUCLEOTIDE SEQUENCE [LARGE SCALE GENOMIC DNA]</scope>
    <source>
        <strain evidence="9 10">P8398</strain>
    </source>
</reference>
<keyword evidence="2" id="KW-1003">Cell membrane</keyword>
<protein>
    <submittedName>
        <fullName evidence="9">ABC transporter permease</fullName>
    </submittedName>
</protein>
<evidence type="ECO:0000256" key="6">
    <source>
        <dbReference type="SAM" id="Phobius"/>
    </source>
</evidence>
<evidence type="ECO:0000313" key="10">
    <source>
        <dbReference type="Proteomes" id="UP000662888"/>
    </source>
</evidence>
<evidence type="ECO:0000256" key="5">
    <source>
        <dbReference type="ARBA" id="ARBA00023136"/>
    </source>
</evidence>
<feature type="transmembrane region" description="Helical" evidence="6">
    <location>
        <begin position="350"/>
        <end position="373"/>
    </location>
</feature>
<evidence type="ECO:0000256" key="3">
    <source>
        <dbReference type="ARBA" id="ARBA00022692"/>
    </source>
</evidence>
<keyword evidence="3 6" id="KW-0812">Transmembrane</keyword>
<dbReference type="PANTHER" id="PTHR43738:SF3">
    <property type="entry name" value="ABC TRANSPORTER PERMEASE"/>
    <property type="match status" value="1"/>
</dbReference>
<evidence type="ECO:0000256" key="2">
    <source>
        <dbReference type="ARBA" id="ARBA00022475"/>
    </source>
</evidence>
<dbReference type="InterPro" id="IPR003838">
    <property type="entry name" value="ABC3_permease_C"/>
</dbReference>
<organism evidence="9 10">
    <name type="scientific">Massilia antarctica</name>
    <dbReference type="NCBI Taxonomy" id="2765360"/>
    <lineage>
        <taxon>Bacteria</taxon>
        <taxon>Pseudomonadati</taxon>
        <taxon>Pseudomonadota</taxon>
        <taxon>Betaproteobacteria</taxon>
        <taxon>Burkholderiales</taxon>
        <taxon>Oxalobacteraceae</taxon>
        <taxon>Telluria group</taxon>
        <taxon>Massilia</taxon>
    </lineage>
</organism>
<accession>A0AA48WC32</accession>
<sequence>MNKFTLVRKNLLRQPMKFLLLYVVILVAFLLFGMLESVQGFLASGGGAAKQSDRLMVSNLTSFTQPLPFAYVERVATIEGVKDVSYMAWFGGYYKEPGNALISFAVEPDSYLRLYPELQLSPEQRASFLRERTGVIVGQQVAEQFGWKLGQRVTLSSSIYFSTTGSRHWEFLVTGIYANAKKGGNESSVYFHYDYFNDTRTSGKDKVGTIVVLAKDAGQNDKIAAAIDAKFANSGDETATVSETQFFKAFLAQFGNIGMIVSIVVGAAFCSMLLVVGNTLMMTWRARTREIAVLKALGFPSSHIVQLVVGESVLLSMAGGASGLVLAWGIVGALKQNSSFASLTMSSSVWIAGLGIAFGLGAITAASPVWRALRVNVIDGLGKV</sequence>
<evidence type="ECO:0000313" key="9">
    <source>
        <dbReference type="EMBL" id="QPI48759.1"/>
    </source>
</evidence>
<dbReference type="RefSeq" id="WP_206088351.1">
    <property type="nucleotide sequence ID" value="NZ_CP065053.1"/>
</dbReference>
<feature type="transmembrane region" description="Helical" evidence="6">
    <location>
        <begin position="304"/>
        <end position="330"/>
    </location>
</feature>
<dbReference type="PANTHER" id="PTHR43738">
    <property type="entry name" value="ABC TRANSPORTER, MEMBRANE PROTEIN"/>
    <property type="match status" value="1"/>
</dbReference>